<feature type="domain" description="Major facilitator superfamily (MFS) profile" evidence="5">
    <location>
        <begin position="42"/>
        <end position="436"/>
    </location>
</feature>
<evidence type="ECO:0000256" key="1">
    <source>
        <dbReference type="ARBA" id="ARBA00004141"/>
    </source>
</evidence>
<dbReference type="InterPro" id="IPR050327">
    <property type="entry name" value="Proton-linked_MCT"/>
</dbReference>
<feature type="transmembrane region" description="Helical" evidence="4">
    <location>
        <begin position="409"/>
        <end position="429"/>
    </location>
</feature>
<feature type="transmembrane region" description="Helical" evidence="4">
    <location>
        <begin position="285"/>
        <end position="302"/>
    </location>
</feature>
<dbReference type="Pfam" id="PF07690">
    <property type="entry name" value="MFS_1"/>
    <property type="match status" value="1"/>
</dbReference>
<evidence type="ECO:0000313" key="7">
    <source>
        <dbReference type="Proteomes" id="UP001215280"/>
    </source>
</evidence>
<dbReference type="InterPro" id="IPR011701">
    <property type="entry name" value="MFS"/>
</dbReference>
<dbReference type="Proteomes" id="UP001215280">
    <property type="component" value="Unassembled WGS sequence"/>
</dbReference>
<name>A0AAD7MT09_9AGAR</name>
<dbReference type="PANTHER" id="PTHR11360">
    <property type="entry name" value="MONOCARBOXYLATE TRANSPORTER"/>
    <property type="match status" value="1"/>
</dbReference>
<sequence>MTQENLGVGTGAPDSPDQPIPLREDLDRDSHSPPEFPEGGLQAWATVLGAFIVQFCGFGYTTSFGVYQDFYTRDYLTHSSSSAISWIGSVNALLLISGGLIAGRLYDRGHFYLLLYGGSIFMCFSLFMLSLCKPEQFYQIFLAQGLGVGLGAGTVYVPSVAIVSHYFQKRRALTMSIVASGSALGAVIHPIMLNNTLRSHLGFANAVRASAGLITGLQLFACILMHPRLPPSQTQLPFWSSLRRFSKDGPYVLATIGLSVYTIGFYFPIFYLQLDSVTHGINETFSFYALVIMNASSFIGRLSPGFFARKFGILNMVTIASGCGAVLILCMIALKTIASVVLLGVLYGLCAGTFVGLMAPLLAVLTQDMGELGLRIGMSFTMVGIGGLIGPPINGALLTSDFLWWRPALFSGLMAFTGCFFFVATLVVVRRTAKVKAEMRAAPKG</sequence>
<dbReference type="GO" id="GO:0016020">
    <property type="term" value="C:membrane"/>
    <property type="evidence" value="ECO:0007669"/>
    <property type="project" value="UniProtKB-SubCell"/>
</dbReference>
<dbReference type="InterPro" id="IPR020846">
    <property type="entry name" value="MFS_dom"/>
</dbReference>
<feature type="transmembrane region" description="Helical" evidence="4">
    <location>
        <begin position="137"/>
        <end position="160"/>
    </location>
</feature>
<dbReference type="PROSITE" id="PS50850">
    <property type="entry name" value="MFS"/>
    <property type="match status" value="1"/>
</dbReference>
<feature type="transmembrane region" description="Helical" evidence="4">
    <location>
        <begin position="43"/>
        <end position="63"/>
    </location>
</feature>
<dbReference type="Gene3D" id="1.20.1250.20">
    <property type="entry name" value="MFS general substrate transporter like domains"/>
    <property type="match status" value="2"/>
</dbReference>
<comment type="caution">
    <text evidence="6">The sequence shown here is derived from an EMBL/GenBank/DDBJ whole genome shotgun (WGS) entry which is preliminary data.</text>
</comment>
<keyword evidence="4" id="KW-0472">Membrane</keyword>
<evidence type="ECO:0000259" key="5">
    <source>
        <dbReference type="PROSITE" id="PS50850"/>
    </source>
</evidence>
<evidence type="ECO:0000256" key="4">
    <source>
        <dbReference type="SAM" id="Phobius"/>
    </source>
</evidence>
<dbReference type="SUPFAM" id="SSF103473">
    <property type="entry name" value="MFS general substrate transporter"/>
    <property type="match status" value="1"/>
</dbReference>
<feature type="compositionally biased region" description="Basic and acidic residues" evidence="3">
    <location>
        <begin position="22"/>
        <end position="32"/>
    </location>
</feature>
<feature type="transmembrane region" description="Helical" evidence="4">
    <location>
        <begin position="372"/>
        <end position="389"/>
    </location>
</feature>
<dbReference type="AlphaFoldDB" id="A0AAD7MT09"/>
<dbReference type="PANTHER" id="PTHR11360:SF234">
    <property type="entry name" value="MFS-TYPE TRANSPORTER DBAD-RELATED"/>
    <property type="match status" value="1"/>
</dbReference>
<keyword evidence="7" id="KW-1185">Reference proteome</keyword>
<gene>
    <name evidence="6" type="ORF">DFH07DRAFT_848465</name>
</gene>
<feature type="transmembrane region" description="Helical" evidence="4">
    <location>
        <begin position="250"/>
        <end position="273"/>
    </location>
</feature>
<evidence type="ECO:0000256" key="3">
    <source>
        <dbReference type="SAM" id="MobiDB-lite"/>
    </source>
</evidence>
<feature type="transmembrane region" description="Helical" evidence="4">
    <location>
        <begin position="172"/>
        <end position="191"/>
    </location>
</feature>
<feature type="transmembrane region" description="Helical" evidence="4">
    <location>
        <begin position="83"/>
        <end position="106"/>
    </location>
</feature>
<dbReference type="EMBL" id="JARJLG010000188">
    <property type="protein sequence ID" value="KAJ7730665.1"/>
    <property type="molecule type" value="Genomic_DNA"/>
</dbReference>
<feature type="transmembrane region" description="Helical" evidence="4">
    <location>
        <begin position="314"/>
        <end position="334"/>
    </location>
</feature>
<evidence type="ECO:0000313" key="6">
    <source>
        <dbReference type="EMBL" id="KAJ7730665.1"/>
    </source>
</evidence>
<protein>
    <submittedName>
        <fullName evidence="6">MFS general substrate transporter</fullName>
    </submittedName>
</protein>
<feature type="region of interest" description="Disordered" evidence="3">
    <location>
        <begin position="1"/>
        <end position="35"/>
    </location>
</feature>
<proteinExistence type="inferred from homology"/>
<keyword evidence="4" id="KW-0812">Transmembrane</keyword>
<comment type="similarity">
    <text evidence="2">Belongs to the major facilitator superfamily. Monocarboxylate porter (TC 2.A.1.13) family.</text>
</comment>
<accession>A0AAD7MT09</accession>
<organism evidence="6 7">
    <name type="scientific">Mycena maculata</name>
    <dbReference type="NCBI Taxonomy" id="230809"/>
    <lineage>
        <taxon>Eukaryota</taxon>
        <taxon>Fungi</taxon>
        <taxon>Dikarya</taxon>
        <taxon>Basidiomycota</taxon>
        <taxon>Agaricomycotina</taxon>
        <taxon>Agaricomycetes</taxon>
        <taxon>Agaricomycetidae</taxon>
        <taxon>Agaricales</taxon>
        <taxon>Marasmiineae</taxon>
        <taxon>Mycenaceae</taxon>
        <taxon>Mycena</taxon>
    </lineage>
</organism>
<keyword evidence="4" id="KW-1133">Transmembrane helix</keyword>
<evidence type="ECO:0000256" key="2">
    <source>
        <dbReference type="ARBA" id="ARBA00006727"/>
    </source>
</evidence>
<feature type="transmembrane region" description="Helical" evidence="4">
    <location>
        <begin position="340"/>
        <end position="365"/>
    </location>
</feature>
<dbReference type="InterPro" id="IPR036259">
    <property type="entry name" value="MFS_trans_sf"/>
</dbReference>
<feature type="transmembrane region" description="Helical" evidence="4">
    <location>
        <begin position="113"/>
        <end position="131"/>
    </location>
</feature>
<feature type="transmembrane region" description="Helical" evidence="4">
    <location>
        <begin position="211"/>
        <end position="229"/>
    </location>
</feature>
<dbReference type="GO" id="GO:0022857">
    <property type="term" value="F:transmembrane transporter activity"/>
    <property type="evidence" value="ECO:0007669"/>
    <property type="project" value="InterPro"/>
</dbReference>
<comment type="subcellular location">
    <subcellularLocation>
        <location evidence="1">Membrane</location>
        <topology evidence="1">Multi-pass membrane protein</topology>
    </subcellularLocation>
</comment>
<reference evidence="6" key="1">
    <citation type="submission" date="2023-03" db="EMBL/GenBank/DDBJ databases">
        <title>Massive genome expansion in bonnet fungi (Mycena s.s.) driven by repeated elements and novel gene families across ecological guilds.</title>
        <authorList>
            <consortium name="Lawrence Berkeley National Laboratory"/>
            <person name="Harder C.B."/>
            <person name="Miyauchi S."/>
            <person name="Viragh M."/>
            <person name="Kuo A."/>
            <person name="Thoen E."/>
            <person name="Andreopoulos B."/>
            <person name="Lu D."/>
            <person name="Skrede I."/>
            <person name="Drula E."/>
            <person name="Henrissat B."/>
            <person name="Morin E."/>
            <person name="Kohler A."/>
            <person name="Barry K."/>
            <person name="LaButti K."/>
            <person name="Morin E."/>
            <person name="Salamov A."/>
            <person name="Lipzen A."/>
            <person name="Mereny Z."/>
            <person name="Hegedus B."/>
            <person name="Baldrian P."/>
            <person name="Stursova M."/>
            <person name="Weitz H."/>
            <person name="Taylor A."/>
            <person name="Grigoriev I.V."/>
            <person name="Nagy L.G."/>
            <person name="Martin F."/>
            <person name="Kauserud H."/>
        </authorList>
    </citation>
    <scope>NUCLEOTIDE SEQUENCE</scope>
    <source>
        <strain evidence="6">CBHHK188m</strain>
    </source>
</reference>